<dbReference type="PROSITE" id="PS52015">
    <property type="entry name" value="TONB_CTD"/>
    <property type="match status" value="1"/>
</dbReference>
<feature type="transmembrane region" description="Helical" evidence="10">
    <location>
        <begin position="45"/>
        <end position="63"/>
    </location>
</feature>
<keyword evidence="13" id="KW-1185">Reference proteome</keyword>
<evidence type="ECO:0000256" key="2">
    <source>
        <dbReference type="ARBA" id="ARBA00006555"/>
    </source>
</evidence>
<organism evidence="12 13">
    <name type="scientific">Marinoscillum furvescens DSM 4134</name>
    <dbReference type="NCBI Taxonomy" id="1122208"/>
    <lineage>
        <taxon>Bacteria</taxon>
        <taxon>Pseudomonadati</taxon>
        <taxon>Bacteroidota</taxon>
        <taxon>Cytophagia</taxon>
        <taxon>Cytophagales</taxon>
        <taxon>Reichenbachiellaceae</taxon>
        <taxon>Marinoscillum</taxon>
    </lineage>
</organism>
<evidence type="ECO:0000256" key="6">
    <source>
        <dbReference type="ARBA" id="ARBA00022692"/>
    </source>
</evidence>
<evidence type="ECO:0000256" key="3">
    <source>
        <dbReference type="ARBA" id="ARBA00022448"/>
    </source>
</evidence>
<dbReference type="PANTHER" id="PTHR33446">
    <property type="entry name" value="PROTEIN TONB-RELATED"/>
    <property type="match status" value="1"/>
</dbReference>
<evidence type="ECO:0000256" key="8">
    <source>
        <dbReference type="ARBA" id="ARBA00022989"/>
    </source>
</evidence>
<gene>
    <name evidence="12" type="ORF">C7460_13238</name>
</gene>
<dbReference type="GO" id="GO:0015031">
    <property type="term" value="P:protein transport"/>
    <property type="evidence" value="ECO:0007669"/>
    <property type="project" value="UniProtKB-KW"/>
</dbReference>
<keyword evidence="6 10" id="KW-0812">Transmembrane</keyword>
<dbReference type="AlphaFoldDB" id="A0A3D9KW78"/>
<dbReference type="OrthoDB" id="9812355at2"/>
<evidence type="ECO:0000256" key="9">
    <source>
        <dbReference type="ARBA" id="ARBA00023136"/>
    </source>
</evidence>
<accession>A0A3D9KW78</accession>
<keyword evidence="7" id="KW-0653">Protein transport</keyword>
<comment type="similarity">
    <text evidence="2">Belongs to the TonB family.</text>
</comment>
<evidence type="ECO:0000256" key="7">
    <source>
        <dbReference type="ARBA" id="ARBA00022927"/>
    </source>
</evidence>
<keyword evidence="9 10" id="KW-0472">Membrane</keyword>
<keyword evidence="3" id="KW-0813">Transport</keyword>
<dbReference type="GO" id="GO:0031992">
    <property type="term" value="F:energy transducer activity"/>
    <property type="evidence" value="ECO:0007669"/>
    <property type="project" value="TreeGrafter"/>
</dbReference>
<proteinExistence type="inferred from homology"/>
<evidence type="ECO:0000256" key="1">
    <source>
        <dbReference type="ARBA" id="ARBA00004383"/>
    </source>
</evidence>
<sequence length="248" mass="27638">MAMENKKVKIVRHIEHLHDGAKHSNFEALYDQYTDYRATLVKYKIVGAVCVSIAVTAIIYLLASDLTKPEKIQMQTHELMRLAPKPLQHGLATRLPDRLDPNAQIKTKQSELPVARLMEQKEESTGSEEAVIPDTVSIDTSPSMSVFRAAQPIAGISHLLAYLQANIIYPEAHKPDSISGTVVVGFTVLEDSTIGAIKVVQSLGALFDEEAKRVVRHMPTWQPAMQNQKPVKQDFTIPITFQLFSEQP</sequence>
<feature type="domain" description="TonB C-terminal" evidence="11">
    <location>
        <begin position="154"/>
        <end position="248"/>
    </location>
</feature>
<evidence type="ECO:0000313" key="12">
    <source>
        <dbReference type="EMBL" id="RED92226.1"/>
    </source>
</evidence>
<keyword evidence="4" id="KW-1003">Cell membrane</keyword>
<dbReference type="InterPro" id="IPR051045">
    <property type="entry name" value="TonB-dependent_transducer"/>
</dbReference>
<dbReference type="Proteomes" id="UP000256779">
    <property type="component" value="Unassembled WGS sequence"/>
</dbReference>
<dbReference type="Gene3D" id="3.30.1150.10">
    <property type="match status" value="1"/>
</dbReference>
<name>A0A3D9KW78_MARFU</name>
<evidence type="ECO:0000259" key="11">
    <source>
        <dbReference type="PROSITE" id="PS52015"/>
    </source>
</evidence>
<dbReference type="GO" id="GO:0055085">
    <property type="term" value="P:transmembrane transport"/>
    <property type="evidence" value="ECO:0007669"/>
    <property type="project" value="InterPro"/>
</dbReference>
<evidence type="ECO:0000256" key="10">
    <source>
        <dbReference type="SAM" id="Phobius"/>
    </source>
</evidence>
<dbReference type="GO" id="GO:0098797">
    <property type="term" value="C:plasma membrane protein complex"/>
    <property type="evidence" value="ECO:0007669"/>
    <property type="project" value="TreeGrafter"/>
</dbReference>
<dbReference type="SUPFAM" id="SSF74653">
    <property type="entry name" value="TolA/TonB C-terminal domain"/>
    <property type="match status" value="1"/>
</dbReference>
<evidence type="ECO:0000313" key="13">
    <source>
        <dbReference type="Proteomes" id="UP000256779"/>
    </source>
</evidence>
<reference evidence="12 13" key="1">
    <citation type="submission" date="2018-07" db="EMBL/GenBank/DDBJ databases">
        <title>Genomic Encyclopedia of Type Strains, Phase IV (KMG-IV): sequencing the most valuable type-strain genomes for metagenomic binning, comparative biology and taxonomic classification.</title>
        <authorList>
            <person name="Goeker M."/>
        </authorList>
    </citation>
    <scope>NUCLEOTIDE SEQUENCE [LARGE SCALE GENOMIC DNA]</scope>
    <source>
        <strain evidence="12 13">DSM 4134</strain>
    </source>
</reference>
<comment type="subcellular location">
    <subcellularLocation>
        <location evidence="1">Cell inner membrane</location>
        <topology evidence="1">Single-pass membrane protein</topology>
        <orientation evidence="1">Periplasmic side</orientation>
    </subcellularLocation>
</comment>
<evidence type="ECO:0000256" key="5">
    <source>
        <dbReference type="ARBA" id="ARBA00022519"/>
    </source>
</evidence>
<dbReference type="Pfam" id="PF03544">
    <property type="entry name" value="TonB_C"/>
    <property type="match status" value="1"/>
</dbReference>
<comment type="caution">
    <text evidence="12">The sequence shown here is derived from an EMBL/GenBank/DDBJ whole genome shotgun (WGS) entry which is preliminary data.</text>
</comment>
<dbReference type="EMBL" id="QREG01000032">
    <property type="protein sequence ID" value="RED92226.1"/>
    <property type="molecule type" value="Genomic_DNA"/>
</dbReference>
<keyword evidence="5" id="KW-0997">Cell inner membrane</keyword>
<dbReference type="InterPro" id="IPR037682">
    <property type="entry name" value="TonB_C"/>
</dbReference>
<dbReference type="InterPro" id="IPR006260">
    <property type="entry name" value="TonB/TolA_C"/>
</dbReference>
<keyword evidence="8 10" id="KW-1133">Transmembrane helix</keyword>
<dbReference type="PANTHER" id="PTHR33446:SF2">
    <property type="entry name" value="PROTEIN TONB"/>
    <property type="match status" value="1"/>
</dbReference>
<dbReference type="NCBIfam" id="TIGR01352">
    <property type="entry name" value="tonB_Cterm"/>
    <property type="match status" value="1"/>
</dbReference>
<evidence type="ECO:0000256" key="4">
    <source>
        <dbReference type="ARBA" id="ARBA00022475"/>
    </source>
</evidence>
<protein>
    <submittedName>
        <fullName evidence="12">TonB family protein</fullName>
    </submittedName>
</protein>